<name>A0ABU8Y6F1_9MICO</name>
<comment type="caution">
    <text evidence="1">The sequence shown here is derived from an EMBL/GenBank/DDBJ whole genome shotgun (WGS) entry which is preliminary data.</text>
</comment>
<protein>
    <submittedName>
        <fullName evidence="1">Uncharacterized protein</fullName>
    </submittedName>
</protein>
<proteinExistence type="predicted"/>
<organism evidence="1 2">
    <name type="scientific">Curtobacterium citreum</name>
    <dbReference type="NCBI Taxonomy" id="2036"/>
    <lineage>
        <taxon>Bacteria</taxon>
        <taxon>Bacillati</taxon>
        <taxon>Actinomycetota</taxon>
        <taxon>Actinomycetes</taxon>
        <taxon>Micrococcales</taxon>
        <taxon>Microbacteriaceae</taxon>
        <taxon>Curtobacterium</taxon>
    </lineage>
</organism>
<dbReference type="RefSeq" id="WP_111083618.1">
    <property type="nucleotide sequence ID" value="NZ_JBBKAP010000051.1"/>
</dbReference>
<accession>A0ABU8Y6F1</accession>
<evidence type="ECO:0000313" key="2">
    <source>
        <dbReference type="Proteomes" id="UP001370299"/>
    </source>
</evidence>
<gene>
    <name evidence="1" type="ORF">WMN62_02315</name>
</gene>
<reference evidence="1 2" key="1">
    <citation type="submission" date="2024-03" db="EMBL/GenBank/DDBJ databases">
        <title>Whole genomes of four grape xylem sap localized bacterial endophytes.</title>
        <authorList>
            <person name="Kumar G."/>
            <person name="Savka M.A."/>
        </authorList>
    </citation>
    <scope>NUCLEOTIDE SEQUENCE [LARGE SCALE GENOMIC DNA]</scope>
    <source>
        <strain evidence="1 2">RIT_GXS8</strain>
    </source>
</reference>
<keyword evidence="2" id="KW-1185">Reference proteome</keyword>
<sequence>MQIDWPREFNDQLDRLETDRTERGRKRLQLLTFMLKRLRDLDSAPVQDTAMIKRVRQSKQHPIWRVSHPYVAGVALRLICWFPPDEDRVVVALFSGDKASMGDVFYDTVGVRADRLINRWRNETEEA</sequence>
<dbReference type="EMBL" id="JBBLYY010000016">
    <property type="protein sequence ID" value="MEK0170294.1"/>
    <property type="molecule type" value="Genomic_DNA"/>
</dbReference>
<evidence type="ECO:0000313" key="1">
    <source>
        <dbReference type="EMBL" id="MEK0170294.1"/>
    </source>
</evidence>
<dbReference type="Proteomes" id="UP001370299">
    <property type="component" value="Unassembled WGS sequence"/>
</dbReference>